<feature type="compositionally biased region" description="Basic and acidic residues" evidence="6">
    <location>
        <begin position="72"/>
        <end position="81"/>
    </location>
</feature>
<comment type="caution">
    <text evidence="7">The sequence shown here is derived from an EMBL/GenBank/DDBJ whole genome shotgun (WGS) entry which is preliminary data.</text>
</comment>
<dbReference type="InterPro" id="IPR038594">
    <property type="entry name" value="SepF-like_sf"/>
</dbReference>
<evidence type="ECO:0000256" key="3">
    <source>
        <dbReference type="ARBA" id="ARBA00023306"/>
    </source>
</evidence>
<evidence type="ECO:0000256" key="5">
    <source>
        <dbReference type="HAMAP-Rule" id="MF_01197"/>
    </source>
</evidence>
<evidence type="ECO:0000256" key="1">
    <source>
        <dbReference type="ARBA" id="ARBA00022618"/>
    </source>
</evidence>
<comment type="subunit">
    <text evidence="5">Homodimer. Interacts with FtsZ.</text>
</comment>
<dbReference type="PANTHER" id="PTHR35798:SF1">
    <property type="entry name" value="CELL DIVISION PROTEIN SEPF"/>
    <property type="match status" value="1"/>
</dbReference>
<dbReference type="Gene3D" id="3.30.110.150">
    <property type="entry name" value="SepF-like protein"/>
    <property type="match status" value="1"/>
</dbReference>
<organism evidence="7 8">
    <name type="scientific">Streptococcus agalactiae</name>
    <dbReference type="NCBI Taxonomy" id="1311"/>
    <lineage>
        <taxon>Bacteria</taxon>
        <taxon>Bacillati</taxon>
        <taxon>Bacillota</taxon>
        <taxon>Bacilli</taxon>
        <taxon>Lactobacillales</taxon>
        <taxon>Streptococcaceae</taxon>
        <taxon>Streptococcus</taxon>
    </lineage>
</organism>
<dbReference type="InterPro" id="IPR023052">
    <property type="entry name" value="Cell_div_SepF"/>
</dbReference>
<sequence>MALKDRFDKIISYFDTDDVSENEVHEVQERTSVQRDSRAATAQEASQRSHMTNSAEEEMIGSRPRTSTYDPNRQERQRVQRDNAYQQTTPRIQNKDSVRQQREQVTIALKYPRKYEDAQEIVDLLIVNECVLIDFQYMLDAQARRCLDYIDGASRVLYGSLQKVGSSMFLLTPANVMVDIEEMNIPKTGQETSFDFDMKRR</sequence>
<feature type="compositionally biased region" description="Polar residues" evidence="6">
    <location>
        <begin position="83"/>
        <end position="92"/>
    </location>
</feature>
<dbReference type="GO" id="GO:0005737">
    <property type="term" value="C:cytoplasm"/>
    <property type="evidence" value="ECO:0007669"/>
    <property type="project" value="UniProtKB-SubCell"/>
</dbReference>
<comment type="subcellular location">
    <subcellularLocation>
        <location evidence="5">Cytoplasm</location>
    </subcellularLocation>
    <text evidence="5">Localizes to the division site, in a FtsZ-dependent manner.</text>
</comment>
<dbReference type="InterPro" id="IPR007561">
    <property type="entry name" value="Cell_div_SepF/SepF-rel"/>
</dbReference>
<name>A0A7G7IB86_STRAG</name>
<feature type="compositionally biased region" description="Basic and acidic residues" evidence="6">
    <location>
        <begin position="27"/>
        <end position="38"/>
    </location>
</feature>
<dbReference type="GO" id="GO:0000917">
    <property type="term" value="P:division septum assembly"/>
    <property type="evidence" value="ECO:0007669"/>
    <property type="project" value="UniProtKB-KW"/>
</dbReference>
<protein>
    <recommendedName>
        <fullName evidence="5">Cell division protein SepF</fullName>
    </recommendedName>
</protein>
<accession>A0A7G7IB86</accession>
<dbReference type="AlphaFoldDB" id="A0A7G7IB86"/>
<evidence type="ECO:0000256" key="4">
    <source>
        <dbReference type="ARBA" id="ARBA00044936"/>
    </source>
</evidence>
<proteinExistence type="inferred from homology"/>
<comment type="function">
    <text evidence="4 5">Cell division protein that is part of the divisome complex and is recruited early to the Z-ring. Probably stimulates Z-ring formation, perhaps through the cross-linking of FtsZ protofilaments. Its function overlaps with FtsA.</text>
</comment>
<evidence type="ECO:0000256" key="6">
    <source>
        <dbReference type="SAM" id="MobiDB-lite"/>
    </source>
</evidence>
<comment type="similarity">
    <text evidence="5">Belongs to the SepF family.</text>
</comment>
<gene>
    <name evidence="5" type="primary">sepF</name>
    <name evidence="7" type="ORF">C4618_00165</name>
</gene>
<keyword evidence="2 5" id="KW-0717">Septation</keyword>
<feature type="compositionally biased region" description="Polar residues" evidence="6">
    <location>
        <begin position="43"/>
        <end position="54"/>
    </location>
</feature>
<dbReference type="HAMAP" id="MF_01197">
    <property type="entry name" value="SepF"/>
    <property type="match status" value="1"/>
</dbReference>
<feature type="region of interest" description="Disordered" evidence="6">
    <location>
        <begin position="27"/>
        <end position="99"/>
    </location>
</feature>
<keyword evidence="1 5" id="KW-0132">Cell division</keyword>
<evidence type="ECO:0000256" key="2">
    <source>
        <dbReference type="ARBA" id="ARBA00023210"/>
    </source>
</evidence>
<keyword evidence="3 5" id="KW-0131">Cell cycle</keyword>
<dbReference type="EMBL" id="QHGZ01000006">
    <property type="protein sequence ID" value="RDY91582.1"/>
    <property type="molecule type" value="Genomic_DNA"/>
</dbReference>
<reference evidence="7 8" key="1">
    <citation type="journal article" date="2018" name="Emerg. Microbes Infect.">
        <title>Phenotypic and molecular analysis of nontypeable Group B streptococci: identification of cps2a and hybrid cps2a/cps5 Group B streptococcal capsule gene clusters.</title>
        <authorList>
            <person name="Alhhazmi A."/>
            <person name="Tyrrell G.J."/>
        </authorList>
    </citation>
    <scope>NUCLEOTIDE SEQUENCE [LARGE SCALE GENOMIC DNA]</scope>
    <source>
        <strain evidence="7 8">PLGBS17</strain>
    </source>
</reference>
<dbReference type="PANTHER" id="PTHR35798">
    <property type="entry name" value="CELL DIVISION PROTEIN SEPF"/>
    <property type="match status" value="1"/>
</dbReference>
<evidence type="ECO:0000313" key="7">
    <source>
        <dbReference type="EMBL" id="RDY91582.1"/>
    </source>
</evidence>
<dbReference type="GO" id="GO:0043093">
    <property type="term" value="P:FtsZ-dependent cytokinesis"/>
    <property type="evidence" value="ECO:0007669"/>
    <property type="project" value="UniProtKB-UniRule"/>
</dbReference>
<dbReference type="Pfam" id="PF04472">
    <property type="entry name" value="SepF"/>
    <property type="match status" value="1"/>
</dbReference>
<keyword evidence="5" id="KW-0963">Cytoplasm</keyword>
<evidence type="ECO:0000313" key="8">
    <source>
        <dbReference type="Proteomes" id="UP000256718"/>
    </source>
</evidence>
<dbReference type="Proteomes" id="UP000256718">
    <property type="component" value="Unassembled WGS sequence"/>
</dbReference>